<dbReference type="InterPro" id="IPR015421">
    <property type="entry name" value="PyrdxlP-dep_Trfase_major"/>
</dbReference>
<dbReference type="Pfam" id="PF00155">
    <property type="entry name" value="Aminotran_1_2"/>
    <property type="match status" value="1"/>
</dbReference>
<evidence type="ECO:0000256" key="6">
    <source>
        <dbReference type="ARBA" id="ARBA00022898"/>
    </source>
</evidence>
<dbReference type="EC" id="2.6.1.-" evidence="7"/>
<dbReference type="InterPro" id="IPR004838">
    <property type="entry name" value="NHTrfase_class1_PyrdxlP-BS"/>
</dbReference>
<evidence type="ECO:0000256" key="1">
    <source>
        <dbReference type="ARBA" id="ARBA00001933"/>
    </source>
</evidence>
<reference evidence="9" key="2">
    <citation type="submission" date="2020-09" db="EMBL/GenBank/DDBJ databases">
        <authorList>
            <person name="Sun Q."/>
            <person name="Ohkuma M."/>
        </authorList>
    </citation>
    <scope>NUCLEOTIDE SEQUENCE</scope>
    <source>
        <strain evidence="9">JCM 14359</strain>
    </source>
</reference>
<evidence type="ECO:0000313" key="9">
    <source>
        <dbReference type="EMBL" id="GGJ01115.1"/>
    </source>
</evidence>
<feature type="domain" description="Aminotransferase class I/classII large" evidence="8">
    <location>
        <begin position="30"/>
        <end position="366"/>
    </location>
</feature>
<evidence type="ECO:0000256" key="3">
    <source>
        <dbReference type="ARBA" id="ARBA00011738"/>
    </source>
</evidence>
<dbReference type="SUPFAM" id="SSF53383">
    <property type="entry name" value="PLP-dependent transferases"/>
    <property type="match status" value="1"/>
</dbReference>
<dbReference type="GO" id="GO:0030170">
    <property type="term" value="F:pyridoxal phosphate binding"/>
    <property type="evidence" value="ECO:0007669"/>
    <property type="project" value="InterPro"/>
</dbReference>
<dbReference type="RefSeq" id="WP_188786164.1">
    <property type="nucleotide sequence ID" value="NZ_BMOC01000003.1"/>
</dbReference>
<evidence type="ECO:0000256" key="7">
    <source>
        <dbReference type="RuleBase" id="RU000481"/>
    </source>
</evidence>
<dbReference type="InterPro" id="IPR004839">
    <property type="entry name" value="Aminotransferase_I/II_large"/>
</dbReference>
<accession>A0A830EL07</accession>
<gene>
    <name evidence="9" type="primary">aspC</name>
    <name evidence="9" type="ORF">GCM10008995_08750</name>
</gene>
<keyword evidence="5 7" id="KW-0808">Transferase</keyword>
<evidence type="ECO:0000256" key="2">
    <source>
        <dbReference type="ARBA" id="ARBA00007441"/>
    </source>
</evidence>
<evidence type="ECO:0000313" key="10">
    <source>
        <dbReference type="Proteomes" id="UP000653099"/>
    </source>
</evidence>
<keyword evidence="6" id="KW-0663">Pyridoxal phosphate</keyword>
<dbReference type="EMBL" id="BMOC01000003">
    <property type="protein sequence ID" value="GGJ01115.1"/>
    <property type="molecule type" value="Genomic_DNA"/>
</dbReference>
<proteinExistence type="inferred from homology"/>
<sequence length="374" mass="40014">MADDADDAYEEPLFQRVIEYAAAADRDIVRMVSGHPDWDPPAALREGLRAYADGDPETFQYPPREGLPALRGEIADRRGVEESQVIVTNGAAEANYLGMAEALDRDSGAEVLVTDPVYPYYPGRTTMLGGETTRVSVGDNGHVDVDAMRAAASGDTAAIVLNTPNNPTGAVYSLEAVAELADVAADVDALLVVDEVYDHFDFSGRFESAVTLDRDNVVVTTSFSKALGITGFRVGYAVFPADLVEAALTRHTLVNIAASRPAQAAVLAALEETPPAYYESVRDTIRGRIDDFTAALDAAGAAYTTPEGAFYVLVRFEGFPGTLANVQRLIDDTGVAAMPGAAFGETYDGWIRFSLCTDRVDEAADRLAAYFDGR</sequence>
<name>A0A830EL07_9EURY</name>
<comment type="cofactor">
    <cofactor evidence="1 7">
        <name>pyridoxal 5'-phosphate</name>
        <dbReference type="ChEBI" id="CHEBI:597326"/>
    </cofactor>
</comment>
<dbReference type="PANTHER" id="PTHR46383">
    <property type="entry name" value="ASPARTATE AMINOTRANSFERASE"/>
    <property type="match status" value="1"/>
</dbReference>
<dbReference type="Proteomes" id="UP000653099">
    <property type="component" value="Unassembled WGS sequence"/>
</dbReference>
<evidence type="ECO:0000256" key="4">
    <source>
        <dbReference type="ARBA" id="ARBA00022576"/>
    </source>
</evidence>
<comment type="caution">
    <text evidence="9">The sequence shown here is derived from an EMBL/GenBank/DDBJ whole genome shotgun (WGS) entry which is preliminary data.</text>
</comment>
<comment type="similarity">
    <text evidence="2 7">Belongs to the class-I pyridoxal-phosphate-dependent aminotransferase family.</text>
</comment>
<dbReference type="InterPro" id="IPR015424">
    <property type="entry name" value="PyrdxlP-dep_Trfase"/>
</dbReference>
<dbReference type="GO" id="GO:0008483">
    <property type="term" value="F:transaminase activity"/>
    <property type="evidence" value="ECO:0007669"/>
    <property type="project" value="UniProtKB-KW"/>
</dbReference>
<dbReference type="Gene3D" id="3.40.640.10">
    <property type="entry name" value="Type I PLP-dependent aspartate aminotransferase-like (Major domain)"/>
    <property type="match status" value="1"/>
</dbReference>
<protein>
    <recommendedName>
        <fullName evidence="7">Aminotransferase</fullName>
        <ecNumber evidence="7">2.6.1.-</ecNumber>
    </recommendedName>
</protein>
<dbReference type="PROSITE" id="PS00105">
    <property type="entry name" value="AA_TRANSFER_CLASS_1"/>
    <property type="match status" value="1"/>
</dbReference>
<reference evidence="9" key="1">
    <citation type="journal article" date="2014" name="Int. J. Syst. Evol. Microbiol.">
        <title>Complete genome sequence of Corynebacterium casei LMG S-19264T (=DSM 44701T), isolated from a smear-ripened cheese.</title>
        <authorList>
            <consortium name="US DOE Joint Genome Institute (JGI-PGF)"/>
            <person name="Walter F."/>
            <person name="Albersmeier A."/>
            <person name="Kalinowski J."/>
            <person name="Ruckert C."/>
        </authorList>
    </citation>
    <scope>NUCLEOTIDE SEQUENCE</scope>
    <source>
        <strain evidence="9">JCM 14359</strain>
    </source>
</reference>
<dbReference type="AlphaFoldDB" id="A0A830EL07"/>
<evidence type="ECO:0000256" key="5">
    <source>
        <dbReference type="ARBA" id="ARBA00022679"/>
    </source>
</evidence>
<keyword evidence="10" id="KW-1185">Reference proteome</keyword>
<dbReference type="OrthoDB" id="372018at2157"/>
<dbReference type="CDD" id="cd00609">
    <property type="entry name" value="AAT_like"/>
    <property type="match status" value="1"/>
</dbReference>
<dbReference type="GO" id="GO:0006520">
    <property type="term" value="P:amino acid metabolic process"/>
    <property type="evidence" value="ECO:0007669"/>
    <property type="project" value="InterPro"/>
</dbReference>
<organism evidence="9 10">
    <name type="scientific">Halobellus salinus</name>
    <dbReference type="NCBI Taxonomy" id="931585"/>
    <lineage>
        <taxon>Archaea</taxon>
        <taxon>Methanobacteriati</taxon>
        <taxon>Methanobacteriota</taxon>
        <taxon>Stenosarchaea group</taxon>
        <taxon>Halobacteria</taxon>
        <taxon>Halobacteriales</taxon>
        <taxon>Haloferacaceae</taxon>
        <taxon>Halobellus</taxon>
    </lineage>
</organism>
<evidence type="ECO:0000259" key="8">
    <source>
        <dbReference type="Pfam" id="PF00155"/>
    </source>
</evidence>
<keyword evidence="4 7" id="KW-0032">Aminotransferase</keyword>
<dbReference type="InterPro" id="IPR050596">
    <property type="entry name" value="AspAT/PAT-like"/>
</dbReference>
<comment type="subunit">
    <text evidence="3">Homodimer.</text>
</comment>